<sequence>MLSRLQFISIFYIAALLLFTVYWANYYPTYSGHTKGEELFTALEVFLLLSFFYFVVLQLSVTRNNWVLALFLPIINAIVTFLITVVVLWLGSFDGNPVEDILIFGVTYTLLSATVGLVLWRKI</sequence>
<evidence type="ECO:0000313" key="2">
    <source>
        <dbReference type="EMBL" id="TWI81731.1"/>
    </source>
</evidence>
<comment type="caution">
    <text evidence="2">The sequence shown here is derived from an EMBL/GenBank/DDBJ whole genome shotgun (WGS) entry which is preliminary data.</text>
</comment>
<keyword evidence="3" id="KW-1185">Reference proteome</keyword>
<evidence type="ECO:0000256" key="1">
    <source>
        <dbReference type="SAM" id="Phobius"/>
    </source>
</evidence>
<dbReference type="Proteomes" id="UP000316167">
    <property type="component" value="Unassembled WGS sequence"/>
</dbReference>
<feature type="transmembrane region" description="Helical" evidence="1">
    <location>
        <begin position="66"/>
        <end position="89"/>
    </location>
</feature>
<keyword evidence="1" id="KW-0812">Transmembrane</keyword>
<evidence type="ECO:0000313" key="3">
    <source>
        <dbReference type="Proteomes" id="UP000316167"/>
    </source>
</evidence>
<organism evidence="2 3">
    <name type="scientific">Lacibacter cauensis</name>
    <dbReference type="NCBI Taxonomy" id="510947"/>
    <lineage>
        <taxon>Bacteria</taxon>
        <taxon>Pseudomonadati</taxon>
        <taxon>Bacteroidota</taxon>
        <taxon>Chitinophagia</taxon>
        <taxon>Chitinophagales</taxon>
        <taxon>Chitinophagaceae</taxon>
        <taxon>Lacibacter</taxon>
    </lineage>
</organism>
<dbReference type="EMBL" id="VLLE01000004">
    <property type="protein sequence ID" value="TWI81731.1"/>
    <property type="molecule type" value="Genomic_DNA"/>
</dbReference>
<name>A0A562SKE4_9BACT</name>
<protein>
    <submittedName>
        <fullName evidence="2">Uncharacterized protein</fullName>
    </submittedName>
</protein>
<feature type="transmembrane region" description="Helical" evidence="1">
    <location>
        <begin position="101"/>
        <end position="120"/>
    </location>
</feature>
<feature type="transmembrane region" description="Helical" evidence="1">
    <location>
        <begin position="7"/>
        <end position="27"/>
    </location>
</feature>
<keyword evidence="1" id="KW-0472">Membrane</keyword>
<dbReference type="RefSeq" id="WP_144886908.1">
    <property type="nucleotide sequence ID" value="NZ_VLLE01000004.1"/>
</dbReference>
<dbReference type="OrthoDB" id="9839503at2"/>
<gene>
    <name evidence="2" type="ORF">IQ13_2750</name>
</gene>
<proteinExistence type="predicted"/>
<accession>A0A562SKE4</accession>
<feature type="transmembrane region" description="Helical" evidence="1">
    <location>
        <begin position="39"/>
        <end position="59"/>
    </location>
</feature>
<keyword evidence="1" id="KW-1133">Transmembrane helix</keyword>
<reference evidence="2 3" key="1">
    <citation type="journal article" date="2015" name="Stand. Genomic Sci.">
        <title>Genomic Encyclopedia of Bacterial and Archaeal Type Strains, Phase III: the genomes of soil and plant-associated and newly described type strains.</title>
        <authorList>
            <person name="Whitman W.B."/>
            <person name="Woyke T."/>
            <person name="Klenk H.P."/>
            <person name="Zhou Y."/>
            <person name="Lilburn T.G."/>
            <person name="Beck B.J."/>
            <person name="De Vos P."/>
            <person name="Vandamme P."/>
            <person name="Eisen J.A."/>
            <person name="Garrity G."/>
            <person name="Hugenholtz P."/>
            <person name="Kyrpides N.C."/>
        </authorList>
    </citation>
    <scope>NUCLEOTIDE SEQUENCE [LARGE SCALE GENOMIC DNA]</scope>
    <source>
        <strain evidence="2 3">CGMCC 1.7271</strain>
    </source>
</reference>
<dbReference type="AlphaFoldDB" id="A0A562SKE4"/>